<dbReference type="Proteomes" id="UP000830781">
    <property type="component" value="Plasmid pDSM110277_a"/>
</dbReference>
<dbReference type="GO" id="GO:0005524">
    <property type="term" value="F:ATP binding"/>
    <property type="evidence" value="ECO:0007669"/>
    <property type="project" value="UniProtKB-KW"/>
</dbReference>
<comment type="similarity">
    <text evidence="1">Belongs to the ABC transporter superfamily.</text>
</comment>
<evidence type="ECO:0000259" key="5">
    <source>
        <dbReference type="PROSITE" id="PS50893"/>
    </source>
</evidence>
<dbReference type="RefSeq" id="WP_093733168.1">
    <property type="nucleotide sequence ID" value="NZ_CP084960.1"/>
</dbReference>
<accession>A0AAX3AI64</accession>
<proteinExistence type="inferred from homology"/>
<dbReference type="SMART" id="SM00382">
    <property type="entry name" value="AAA"/>
    <property type="match status" value="1"/>
</dbReference>
<dbReference type="InterPro" id="IPR027417">
    <property type="entry name" value="P-loop_NTPase"/>
</dbReference>
<evidence type="ECO:0000313" key="7">
    <source>
        <dbReference type="Proteomes" id="UP000830781"/>
    </source>
</evidence>
<keyword evidence="6" id="KW-0614">Plasmid</keyword>
<dbReference type="InterPro" id="IPR017871">
    <property type="entry name" value="ABC_transporter-like_CS"/>
</dbReference>
<organism evidence="6 7">
    <name type="scientific">Sulfitobacter pontiacus</name>
    <dbReference type="NCBI Taxonomy" id="60137"/>
    <lineage>
        <taxon>Bacteria</taxon>
        <taxon>Pseudomonadati</taxon>
        <taxon>Pseudomonadota</taxon>
        <taxon>Alphaproteobacteria</taxon>
        <taxon>Rhodobacterales</taxon>
        <taxon>Roseobacteraceae</taxon>
        <taxon>Sulfitobacter</taxon>
    </lineage>
</organism>
<keyword evidence="4 6" id="KW-0067">ATP-binding</keyword>
<evidence type="ECO:0000313" key="6">
    <source>
        <dbReference type="EMBL" id="UOA24578.1"/>
    </source>
</evidence>
<keyword evidence="3" id="KW-0547">Nucleotide-binding</keyword>
<dbReference type="EMBL" id="CP084960">
    <property type="protein sequence ID" value="UOA24578.1"/>
    <property type="molecule type" value="Genomic_DNA"/>
</dbReference>
<dbReference type="PROSITE" id="PS50893">
    <property type="entry name" value="ABC_TRANSPORTER_2"/>
    <property type="match status" value="1"/>
</dbReference>
<geneLocation type="plasmid" evidence="6 7">
    <name>pDSM110277_a</name>
</geneLocation>
<dbReference type="AlphaFoldDB" id="A0AAX3AI64"/>
<gene>
    <name evidence="6" type="primary">tauB_2</name>
    <name evidence="6" type="ORF">DSM110277_03024</name>
</gene>
<evidence type="ECO:0000256" key="3">
    <source>
        <dbReference type="ARBA" id="ARBA00022741"/>
    </source>
</evidence>
<evidence type="ECO:0000256" key="4">
    <source>
        <dbReference type="ARBA" id="ARBA00022840"/>
    </source>
</evidence>
<dbReference type="Gene3D" id="3.40.50.300">
    <property type="entry name" value="P-loop containing nucleotide triphosphate hydrolases"/>
    <property type="match status" value="1"/>
</dbReference>
<sequence length="203" mass="21869">MQASHAPVVDLDLRSFAKNDTAILGSIKITLSPAETLALVGPSGIGKTSLLRIIAGIETGFEGDRRVHGKIAMVFQEPTLLPWRCLRDNITIPTGVDAKTAEDALTEVGLAGRGSDFPAQLSLGQQRRLSLARAFAVKPTLLLLDEPFVSLDPALADEMILLFIRLREAHQVASIFVTHVVDEAEKMASRTIRLAGSPARLVL</sequence>
<keyword evidence="7" id="KW-1185">Reference proteome</keyword>
<dbReference type="GO" id="GO:0016887">
    <property type="term" value="F:ATP hydrolysis activity"/>
    <property type="evidence" value="ECO:0007669"/>
    <property type="project" value="InterPro"/>
</dbReference>
<dbReference type="Pfam" id="PF00005">
    <property type="entry name" value="ABC_tran"/>
    <property type="match status" value="1"/>
</dbReference>
<dbReference type="PANTHER" id="PTHR42788:SF19">
    <property type="entry name" value="ALIPHATIC SULFONATES IMPORT ATP-BINDING PROTEIN SSUB 2"/>
    <property type="match status" value="1"/>
</dbReference>
<dbReference type="PROSITE" id="PS00211">
    <property type="entry name" value="ABC_TRANSPORTER_1"/>
    <property type="match status" value="1"/>
</dbReference>
<feature type="domain" description="ABC transporter" evidence="5">
    <location>
        <begin position="8"/>
        <end position="203"/>
    </location>
</feature>
<dbReference type="InterPro" id="IPR003593">
    <property type="entry name" value="AAA+_ATPase"/>
</dbReference>
<dbReference type="InterPro" id="IPR003439">
    <property type="entry name" value="ABC_transporter-like_ATP-bd"/>
</dbReference>
<dbReference type="SUPFAM" id="SSF52540">
    <property type="entry name" value="P-loop containing nucleoside triphosphate hydrolases"/>
    <property type="match status" value="1"/>
</dbReference>
<evidence type="ECO:0000256" key="1">
    <source>
        <dbReference type="ARBA" id="ARBA00005417"/>
    </source>
</evidence>
<name>A0AAX3AI64_9RHOB</name>
<evidence type="ECO:0000256" key="2">
    <source>
        <dbReference type="ARBA" id="ARBA00022448"/>
    </source>
</evidence>
<reference evidence="7" key="1">
    <citation type="journal article" date="2022" name="Microorganisms">
        <title>Beyond the ABCs#Discovery of Three New Plasmid Types in Rhodobacterales (RepQ, RepY, RepW).</title>
        <authorList>
            <person name="Freese H.M."/>
            <person name="Ringel V."/>
            <person name="Overmann J."/>
            <person name="Petersen J."/>
        </authorList>
    </citation>
    <scope>NUCLEOTIDE SEQUENCE [LARGE SCALE GENOMIC DNA]</scope>
    <source>
        <strain evidence="7">DSM 110277</strain>
        <plasmid evidence="7">pDSM110277_a</plasmid>
    </source>
</reference>
<dbReference type="PANTHER" id="PTHR42788">
    <property type="entry name" value="TAURINE IMPORT ATP-BINDING PROTEIN-RELATED"/>
    <property type="match status" value="1"/>
</dbReference>
<keyword evidence="2" id="KW-0813">Transport</keyword>
<dbReference type="InterPro" id="IPR050166">
    <property type="entry name" value="ABC_transporter_ATP-bind"/>
</dbReference>
<protein>
    <submittedName>
        <fullName evidence="6">Taurine import ATP-binding protein TauB</fullName>
    </submittedName>
</protein>